<organism evidence="11 12">
    <name type="scientific">Candidatus Scatenecus faecavium</name>
    <dbReference type="NCBI Taxonomy" id="2840915"/>
    <lineage>
        <taxon>Bacteria</taxon>
        <taxon>Candidatus Scatenecus</taxon>
    </lineage>
</organism>
<reference evidence="11" key="2">
    <citation type="journal article" date="2021" name="PeerJ">
        <title>Extensive microbial diversity within the chicken gut microbiome revealed by metagenomics and culture.</title>
        <authorList>
            <person name="Gilroy R."/>
            <person name="Ravi A."/>
            <person name="Getino M."/>
            <person name="Pursley I."/>
            <person name="Horton D.L."/>
            <person name="Alikhan N.F."/>
            <person name="Baker D."/>
            <person name="Gharbi K."/>
            <person name="Hall N."/>
            <person name="Watson M."/>
            <person name="Adriaenssens E.M."/>
            <person name="Foster-Nyarko E."/>
            <person name="Jarju S."/>
            <person name="Secka A."/>
            <person name="Antonio M."/>
            <person name="Oren A."/>
            <person name="Chaudhuri R.R."/>
            <person name="La Ragione R."/>
            <person name="Hildebrand F."/>
            <person name="Pallen M.J."/>
        </authorList>
    </citation>
    <scope>NUCLEOTIDE SEQUENCE</scope>
    <source>
        <strain evidence="11">CHK152-2994</strain>
    </source>
</reference>
<comment type="caution">
    <text evidence="11">The sequence shown here is derived from an EMBL/GenBank/DDBJ whole genome shotgun (WGS) entry which is preliminary data.</text>
</comment>
<evidence type="ECO:0000256" key="5">
    <source>
        <dbReference type="ARBA" id="ARBA00022692"/>
    </source>
</evidence>
<proteinExistence type="predicted"/>
<dbReference type="Proteomes" id="UP000824139">
    <property type="component" value="Unassembled WGS sequence"/>
</dbReference>
<keyword evidence="7" id="KW-0406">Ion transport</keyword>
<evidence type="ECO:0000256" key="4">
    <source>
        <dbReference type="ARBA" id="ARBA00022475"/>
    </source>
</evidence>
<feature type="transmembrane region" description="Helical" evidence="10">
    <location>
        <begin position="376"/>
        <end position="395"/>
    </location>
</feature>
<feature type="transmembrane region" description="Helical" evidence="10">
    <location>
        <begin position="45"/>
        <end position="74"/>
    </location>
</feature>
<evidence type="ECO:0000313" key="11">
    <source>
        <dbReference type="EMBL" id="HIS83190.1"/>
    </source>
</evidence>
<dbReference type="InterPro" id="IPR048279">
    <property type="entry name" value="MdtK-like"/>
</dbReference>
<gene>
    <name evidence="11" type="ORF">IAD41_06265</name>
</gene>
<dbReference type="InterPro" id="IPR050222">
    <property type="entry name" value="MATE_MdtK"/>
</dbReference>
<dbReference type="GO" id="GO:0042910">
    <property type="term" value="F:xenobiotic transmembrane transporter activity"/>
    <property type="evidence" value="ECO:0007669"/>
    <property type="project" value="InterPro"/>
</dbReference>
<evidence type="ECO:0000256" key="3">
    <source>
        <dbReference type="ARBA" id="ARBA00022449"/>
    </source>
</evidence>
<feature type="transmembrane region" description="Helical" evidence="10">
    <location>
        <begin position="305"/>
        <end position="327"/>
    </location>
</feature>
<feature type="transmembrane region" description="Helical" evidence="10">
    <location>
        <begin position="158"/>
        <end position="181"/>
    </location>
</feature>
<dbReference type="GO" id="GO:0005886">
    <property type="term" value="C:plasma membrane"/>
    <property type="evidence" value="ECO:0007669"/>
    <property type="project" value="UniProtKB-SubCell"/>
</dbReference>
<dbReference type="AlphaFoldDB" id="A0A9D1FWD6"/>
<feature type="transmembrane region" description="Helical" evidence="10">
    <location>
        <begin position="407"/>
        <end position="427"/>
    </location>
</feature>
<dbReference type="PANTHER" id="PTHR43298:SF2">
    <property type="entry name" value="FMN_FAD EXPORTER YEEO-RELATED"/>
    <property type="match status" value="1"/>
</dbReference>
<evidence type="ECO:0000256" key="9">
    <source>
        <dbReference type="ARBA" id="ARBA00031636"/>
    </source>
</evidence>
<accession>A0A9D1FWD6</accession>
<feature type="transmembrane region" description="Helical" evidence="10">
    <location>
        <begin position="129"/>
        <end position="146"/>
    </location>
</feature>
<keyword evidence="3" id="KW-0050">Antiport</keyword>
<dbReference type="GO" id="GO:0015297">
    <property type="term" value="F:antiporter activity"/>
    <property type="evidence" value="ECO:0007669"/>
    <property type="project" value="UniProtKB-KW"/>
</dbReference>
<keyword evidence="8 10" id="KW-0472">Membrane</keyword>
<evidence type="ECO:0000256" key="10">
    <source>
        <dbReference type="SAM" id="Phobius"/>
    </source>
</evidence>
<evidence type="ECO:0000256" key="6">
    <source>
        <dbReference type="ARBA" id="ARBA00022989"/>
    </source>
</evidence>
<evidence type="ECO:0000256" key="7">
    <source>
        <dbReference type="ARBA" id="ARBA00023065"/>
    </source>
</evidence>
<reference evidence="11" key="1">
    <citation type="submission" date="2020-10" db="EMBL/GenBank/DDBJ databases">
        <authorList>
            <person name="Gilroy R."/>
        </authorList>
    </citation>
    <scope>NUCLEOTIDE SEQUENCE</scope>
    <source>
        <strain evidence="11">CHK152-2994</strain>
    </source>
</reference>
<dbReference type="NCBIfam" id="TIGR00797">
    <property type="entry name" value="matE"/>
    <property type="match status" value="1"/>
</dbReference>
<evidence type="ECO:0000313" key="12">
    <source>
        <dbReference type="Proteomes" id="UP000824139"/>
    </source>
</evidence>
<dbReference type="PANTHER" id="PTHR43298">
    <property type="entry name" value="MULTIDRUG RESISTANCE PROTEIN NORM-RELATED"/>
    <property type="match status" value="1"/>
</dbReference>
<evidence type="ECO:0000256" key="1">
    <source>
        <dbReference type="ARBA" id="ARBA00004651"/>
    </source>
</evidence>
<feature type="transmembrane region" description="Helical" evidence="10">
    <location>
        <begin position="347"/>
        <end position="369"/>
    </location>
</feature>
<feature type="transmembrane region" description="Helical" evidence="10">
    <location>
        <begin position="232"/>
        <end position="254"/>
    </location>
</feature>
<keyword evidence="2" id="KW-0813">Transport</keyword>
<keyword evidence="4" id="KW-1003">Cell membrane</keyword>
<dbReference type="EMBL" id="DVJO01000136">
    <property type="protein sequence ID" value="HIS83190.1"/>
    <property type="molecule type" value="Genomic_DNA"/>
</dbReference>
<dbReference type="Pfam" id="PF01554">
    <property type="entry name" value="MatE"/>
    <property type="match status" value="2"/>
</dbReference>
<dbReference type="GO" id="GO:0006811">
    <property type="term" value="P:monoatomic ion transport"/>
    <property type="evidence" value="ECO:0007669"/>
    <property type="project" value="UniProtKB-KW"/>
</dbReference>
<keyword evidence="5 10" id="KW-0812">Transmembrane</keyword>
<feature type="transmembrane region" description="Helical" evidence="10">
    <location>
        <begin position="187"/>
        <end position="212"/>
    </location>
</feature>
<name>A0A9D1FWD6_9BACT</name>
<feature type="transmembrane region" description="Helical" evidence="10">
    <location>
        <begin position="94"/>
        <end position="117"/>
    </location>
</feature>
<feature type="transmembrane region" description="Helical" evidence="10">
    <location>
        <begin position="12"/>
        <end position="33"/>
    </location>
</feature>
<protein>
    <recommendedName>
        <fullName evidence="9">Multidrug-efflux transporter</fullName>
    </recommendedName>
</protein>
<evidence type="ECO:0000256" key="2">
    <source>
        <dbReference type="ARBA" id="ARBA00022448"/>
    </source>
</evidence>
<keyword evidence="6 10" id="KW-1133">Transmembrane helix</keyword>
<evidence type="ECO:0000256" key="8">
    <source>
        <dbReference type="ARBA" id="ARBA00023136"/>
    </source>
</evidence>
<dbReference type="PIRSF" id="PIRSF006603">
    <property type="entry name" value="DinF"/>
    <property type="match status" value="1"/>
</dbReference>
<comment type="subcellular location">
    <subcellularLocation>
        <location evidence="1">Cell membrane</location>
        <topology evidence="1">Multi-pass membrane protein</topology>
    </subcellularLocation>
</comment>
<feature type="transmembrane region" description="Helical" evidence="10">
    <location>
        <begin position="274"/>
        <end position="293"/>
    </location>
</feature>
<dbReference type="InterPro" id="IPR002528">
    <property type="entry name" value="MATE_fam"/>
</dbReference>
<sequence>MSRFEFRHYAKELLNIALPIIMGNLGFILIGAGDVLIAGRHSTDTLAAISIATAITNCIQTFGIGLIASVSPLLSNYRGERKSAKKYFYPTIRFSMFLGFIIMLAVLAFIPLIDFMHFEEKLVPMIKDYMFITAFATFGGYLHAALKEFLQAFEIVLVPNLVTVFSVFLNIILNAVLVFGIGPIPSLGAVGLAIASFTVRYFMGIFLLVYCFRIMKFKDYKEFDYYKSLIKIGIPISCAIMIEFIAFNSAAIVMGRVSGIYAAAQNLISTLTTVSFMVPLAISNAIAVKVGFANGAENFYDLKRYSFVGLVMSVAFMICSSIIFSTFPNFLVGLFTIDTNLVKISVPVLYILSIFQIFDGLQVALAGIFKGIKKTGVVLLSNFTAYWVICLPLGYTLAFKYNLMLRGFWMGLVIAAIILCIIMLVFITKYIKDLKPSSVATEA</sequence>